<evidence type="ECO:0000313" key="3">
    <source>
        <dbReference type="Proteomes" id="UP000024404"/>
    </source>
</evidence>
<dbReference type="AlphaFoldDB" id="A0A8R1U2H6"/>
<sequence length="153" mass="17582">MLRNLSTIVFRYRLFVSCKSSCKSNEKAKISTWEYIRSFKLINWYPSLASSYADLSTLRLALSFPYQSVLSSSPICISNREKLHSESKISHVDIIFSALSVIAIMQYISSFYVLRGKIIQMLHAKTLRTLFGFTFTIKRKFSFYAPFEGGSGR</sequence>
<evidence type="ECO:0000256" key="1">
    <source>
        <dbReference type="SAM" id="Phobius"/>
    </source>
</evidence>
<reference evidence="3" key="1">
    <citation type="submission" date="2013-10" db="EMBL/GenBank/DDBJ databases">
        <title>Genome sequencing of Onchocerca volvulus.</title>
        <authorList>
            <person name="Cotton J."/>
            <person name="Tsai J."/>
            <person name="Stanley E."/>
            <person name="Tracey A."/>
            <person name="Holroyd N."/>
            <person name="Lustigman S."/>
            <person name="Berriman M."/>
        </authorList>
    </citation>
    <scope>NUCLEOTIDE SEQUENCE</scope>
</reference>
<keyword evidence="3" id="KW-1185">Reference proteome</keyword>
<feature type="transmembrane region" description="Helical" evidence="1">
    <location>
        <begin position="94"/>
        <end position="114"/>
    </location>
</feature>
<evidence type="ECO:0000313" key="2">
    <source>
        <dbReference type="EnsemblMetazoa" id="OVOC937.1"/>
    </source>
</evidence>
<keyword evidence="1" id="KW-0472">Membrane</keyword>
<reference evidence="2" key="2">
    <citation type="submission" date="2022-06" db="UniProtKB">
        <authorList>
            <consortium name="EnsemblMetazoa"/>
        </authorList>
    </citation>
    <scope>IDENTIFICATION</scope>
</reference>
<accession>A0A8R1U2H6</accession>
<keyword evidence="1" id="KW-1133">Transmembrane helix</keyword>
<dbReference type="Proteomes" id="UP000024404">
    <property type="component" value="Unassembled WGS sequence"/>
</dbReference>
<keyword evidence="1" id="KW-0812">Transmembrane</keyword>
<name>A0A8R1U2H6_ONCVO</name>
<dbReference type="EMBL" id="CMVM020000023">
    <property type="status" value="NOT_ANNOTATED_CDS"/>
    <property type="molecule type" value="Genomic_DNA"/>
</dbReference>
<protein>
    <submittedName>
        <fullName evidence="2">Uncharacterized protein</fullName>
    </submittedName>
</protein>
<organism evidence="2 3">
    <name type="scientific">Onchocerca volvulus</name>
    <dbReference type="NCBI Taxonomy" id="6282"/>
    <lineage>
        <taxon>Eukaryota</taxon>
        <taxon>Metazoa</taxon>
        <taxon>Ecdysozoa</taxon>
        <taxon>Nematoda</taxon>
        <taxon>Chromadorea</taxon>
        <taxon>Rhabditida</taxon>
        <taxon>Spirurina</taxon>
        <taxon>Spiruromorpha</taxon>
        <taxon>Filarioidea</taxon>
        <taxon>Onchocercidae</taxon>
        <taxon>Onchocerca</taxon>
    </lineage>
</organism>
<proteinExistence type="predicted"/>
<dbReference type="EnsemblMetazoa" id="OVOC937.1">
    <property type="protein sequence ID" value="OVOC937.1"/>
    <property type="gene ID" value="WBGene00237746"/>
</dbReference>